<comment type="caution">
    <text evidence="2">The sequence shown here is derived from an EMBL/GenBank/DDBJ whole genome shotgun (WGS) entry which is preliminary data.</text>
</comment>
<evidence type="ECO:0000256" key="1">
    <source>
        <dbReference type="SAM" id="MobiDB-lite"/>
    </source>
</evidence>
<dbReference type="Proteomes" id="UP000236291">
    <property type="component" value="Unassembled WGS sequence"/>
</dbReference>
<organism evidence="2 3">
    <name type="scientific">Trifolium pratense</name>
    <name type="common">Red clover</name>
    <dbReference type="NCBI Taxonomy" id="57577"/>
    <lineage>
        <taxon>Eukaryota</taxon>
        <taxon>Viridiplantae</taxon>
        <taxon>Streptophyta</taxon>
        <taxon>Embryophyta</taxon>
        <taxon>Tracheophyta</taxon>
        <taxon>Spermatophyta</taxon>
        <taxon>Magnoliopsida</taxon>
        <taxon>eudicotyledons</taxon>
        <taxon>Gunneridae</taxon>
        <taxon>Pentapetalae</taxon>
        <taxon>rosids</taxon>
        <taxon>fabids</taxon>
        <taxon>Fabales</taxon>
        <taxon>Fabaceae</taxon>
        <taxon>Papilionoideae</taxon>
        <taxon>50 kb inversion clade</taxon>
        <taxon>NPAAA clade</taxon>
        <taxon>Hologalegina</taxon>
        <taxon>IRL clade</taxon>
        <taxon>Trifolieae</taxon>
        <taxon>Trifolium</taxon>
    </lineage>
</organism>
<protein>
    <submittedName>
        <fullName evidence="2">Uncharacterized protein</fullName>
    </submittedName>
</protein>
<reference evidence="2 3" key="1">
    <citation type="journal article" date="2014" name="Am. J. Bot.">
        <title>Genome assembly and annotation for red clover (Trifolium pratense; Fabaceae).</title>
        <authorList>
            <person name="Istvanek J."/>
            <person name="Jaros M."/>
            <person name="Krenek A."/>
            <person name="Repkova J."/>
        </authorList>
    </citation>
    <scope>NUCLEOTIDE SEQUENCE [LARGE SCALE GENOMIC DNA]</scope>
    <source>
        <strain evidence="3">cv. Tatra</strain>
        <tissue evidence="2">Young leaves</tissue>
    </source>
</reference>
<sequence length="89" mass="9994">MCISRPEDFTIPDYFGAYRRVLEHERHSGQGKGTLNALSLQSRGAARRNDELSNSSLRSSIHGQMDVRRVLIDLGSSCDIMYAHLSQTL</sequence>
<name>A0A2K3JX94_TRIPR</name>
<proteinExistence type="predicted"/>
<evidence type="ECO:0000313" key="3">
    <source>
        <dbReference type="Proteomes" id="UP000236291"/>
    </source>
</evidence>
<gene>
    <name evidence="2" type="ORF">L195_g059316</name>
</gene>
<dbReference type="EMBL" id="ASHM01128810">
    <property type="protein sequence ID" value="PNX58689.1"/>
    <property type="molecule type" value="Genomic_DNA"/>
</dbReference>
<feature type="region of interest" description="Disordered" evidence="1">
    <location>
        <begin position="25"/>
        <end position="58"/>
    </location>
</feature>
<reference evidence="2 3" key="2">
    <citation type="journal article" date="2017" name="Front. Plant Sci.">
        <title>Gene Classification and Mining of Molecular Markers Useful in Red Clover (Trifolium pratense) Breeding.</title>
        <authorList>
            <person name="Istvanek J."/>
            <person name="Dluhosova J."/>
            <person name="Dluhos P."/>
            <person name="Patkova L."/>
            <person name="Nedelnik J."/>
            <person name="Repkova J."/>
        </authorList>
    </citation>
    <scope>NUCLEOTIDE SEQUENCE [LARGE SCALE GENOMIC DNA]</scope>
    <source>
        <strain evidence="3">cv. Tatra</strain>
        <tissue evidence="2">Young leaves</tissue>
    </source>
</reference>
<accession>A0A2K3JX94</accession>
<dbReference type="AlphaFoldDB" id="A0A2K3JX94"/>
<evidence type="ECO:0000313" key="2">
    <source>
        <dbReference type="EMBL" id="PNX58689.1"/>
    </source>
</evidence>